<gene>
    <name evidence="2" type="ORF">BOKJ2_LOCUS6481</name>
</gene>
<dbReference type="OrthoDB" id="284184at2759"/>
<comment type="caution">
    <text evidence="2">The sequence shown here is derived from an EMBL/GenBank/DDBJ whole genome shotgun (WGS) entry which is preliminary data.</text>
</comment>
<sequence length="214" mass="24310">MQVFLAVCVLCHLWSGHSKTVKKEQLPVTIQNFNFTKRPLNLYIPANAVHVKVEERRANGATYFYAEPPFLIKRRGNVLVLHDLMDNNYFNGRPSIIQQIAASGHFCYFVTYNDAHNILPSFNSTNAIVMLESPSDKYKSDITNVVKDVNLDGIVSISPKDNMDITPTPTVILNEESQGYNINIATFQEIVKKPIDNRIVMQVLANFLDFVHPR</sequence>
<evidence type="ECO:0000313" key="3">
    <source>
        <dbReference type="Proteomes" id="UP000614601"/>
    </source>
</evidence>
<keyword evidence="3" id="KW-1185">Reference proteome</keyword>
<reference evidence="2" key="1">
    <citation type="submission" date="2020-09" db="EMBL/GenBank/DDBJ databases">
        <authorList>
            <person name="Kikuchi T."/>
        </authorList>
    </citation>
    <scope>NUCLEOTIDE SEQUENCE</scope>
    <source>
        <strain evidence="2">SH1</strain>
    </source>
</reference>
<accession>A0A811KMV8</accession>
<proteinExistence type="predicted"/>
<keyword evidence="1" id="KW-0732">Signal</keyword>
<evidence type="ECO:0000313" key="2">
    <source>
        <dbReference type="EMBL" id="CAD5216214.1"/>
    </source>
</evidence>
<feature type="signal peptide" evidence="1">
    <location>
        <begin position="1"/>
        <end position="18"/>
    </location>
</feature>
<organism evidence="2 3">
    <name type="scientific">Bursaphelenchus okinawaensis</name>
    <dbReference type="NCBI Taxonomy" id="465554"/>
    <lineage>
        <taxon>Eukaryota</taxon>
        <taxon>Metazoa</taxon>
        <taxon>Ecdysozoa</taxon>
        <taxon>Nematoda</taxon>
        <taxon>Chromadorea</taxon>
        <taxon>Rhabditida</taxon>
        <taxon>Tylenchina</taxon>
        <taxon>Tylenchomorpha</taxon>
        <taxon>Aphelenchoidea</taxon>
        <taxon>Aphelenchoididae</taxon>
        <taxon>Bursaphelenchus</taxon>
    </lineage>
</organism>
<dbReference type="EMBL" id="CAJFCW020000003">
    <property type="protein sequence ID" value="CAG9105498.1"/>
    <property type="molecule type" value="Genomic_DNA"/>
</dbReference>
<dbReference type="Proteomes" id="UP000614601">
    <property type="component" value="Unassembled WGS sequence"/>
</dbReference>
<dbReference type="Proteomes" id="UP000783686">
    <property type="component" value="Unassembled WGS sequence"/>
</dbReference>
<evidence type="ECO:0000256" key="1">
    <source>
        <dbReference type="SAM" id="SignalP"/>
    </source>
</evidence>
<dbReference type="AlphaFoldDB" id="A0A811KMV8"/>
<protein>
    <submittedName>
        <fullName evidence="2">Uncharacterized protein</fullName>
    </submittedName>
</protein>
<dbReference type="EMBL" id="CAJFDH010000003">
    <property type="protein sequence ID" value="CAD5216214.1"/>
    <property type="molecule type" value="Genomic_DNA"/>
</dbReference>
<feature type="chain" id="PRO_5036221098" evidence="1">
    <location>
        <begin position="19"/>
        <end position="214"/>
    </location>
</feature>
<name>A0A811KMV8_9BILA</name>